<keyword evidence="4 7" id="KW-0812">Transmembrane</keyword>
<sequence>MAKSSRKVPGLNASSMADVSFLLLTFFLLVSNMDVDSGLARRLPPPPQSEDQSSVDVQRRNLFVVLVNAQNETMAANQHGTEWYANEAELRGEVGGKVALKDRVKEFVLNTSNSPDLPELEEQDFGAPIGVVPVTAAHVVSIQNDATTSYKAYIAVQNEVVRAYNELREEGARKYFNTSYGELTEEQQKQIQDLYPQRISEAEPKNYGGGQ</sequence>
<keyword evidence="5" id="KW-1133">Transmembrane helix</keyword>
<dbReference type="GO" id="GO:0022857">
    <property type="term" value="F:transmembrane transporter activity"/>
    <property type="evidence" value="ECO:0007669"/>
    <property type="project" value="InterPro"/>
</dbReference>
<evidence type="ECO:0000256" key="2">
    <source>
        <dbReference type="ARBA" id="ARBA00005811"/>
    </source>
</evidence>
<evidence type="ECO:0000256" key="7">
    <source>
        <dbReference type="RuleBase" id="RU003879"/>
    </source>
</evidence>
<gene>
    <name evidence="8" type="ORF">PSM36_1009</name>
</gene>
<comment type="similarity">
    <text evidence="2 7">Belongs to the ExbD/TolR family.</text>
</comment>
<dbReference type="Proteomes" id="UP000187464">
    <property type="component" value="Chromosome I"/>
</dbReference>
<dbReference type="STRING" id="1642647.PSM36_1009"/>
<keyword evidence="6" id="KW-0472">Membrane</keyword>
<evidence type="ECO:0000256" key="3">
    <source>
        <dbReference type="ARBA" id="ARBA00022475"/>
    </source>
</evidence>
<evidence type="ECO:0008006" key="10">
    <source>
        <dbReference type="Google" id="ProtNLM"/>
    </source>
</evidence>
<evidence type="ECO:0000313" key="8">
    <source>
        <dbReference type="EMBL" id="SCD19834.1"/>
    </source>
</evidence>
<evidence type="ECO:0000256" key="5">
    <source>
        <dbReference type="ARBA" id="ARBA00022989"/>
    </source>
</evidence>
<accession>A0A1R3T8C2</accession>
<reference evidence="8 9" key="1">
    <citation type="submission" date="2016-08" db="EMBL/GenBank/DDBJ databases">
        <authorList>
            <person name="Seilhamer J.J."/>
        </authorList>
    </citation>
    <scope>NUCLEOTIDE SEQUENCE [LARGE SCALE GENOMIC DNA]</scope>
    <source>
        <strain evidence="8">M3/6</strain>
    </source>
</reference>
<dbReference type="EMBL" id="LT605205">
    <property type="protein sequence ID" value="SCD19834.1"/>
    <property type="molecule type" value="Genomic_DNA"/>
</dbReference>
<dbReference type="PANTHER" id="PTHR30558:SF3">
    <property type="entry name" value="BIOPOLYMER TRANSPORT PROTEIN EXBD-RELATED"/>
    <property type="match status" value="1"/>
</dbReference>
<dbReference type="GO" id="GO:0015031">
    <property type="term" value="P:protein transport"/>
    <property type="evidence" value="ECO:0007669"/>
    <property type="project" value="UniProtKB-KW"/>
</dbReference>
<keyword evidence="7" id="KW-0813">Transport</keyword>
<name>A0A1R3T8C2_9BACT</name>
<dbReference type="GO" id="GO:0005886">
    <property type="term" value="C:plasma membrane"/>
    <property type="evidence" value="ECO:0007669"/>
    <property type="project" value="UniProtKB-SubCell"/>
</dbReference>
<comment type="subcellular location">
    <subcellularLocation>
        <location evidence="1">Cell membrane</location>
        <topology evidence="1">Single-pass membrane protein</topology>
    </subcellularLocation>
    <subcellularLocation>
        <location evidence="7">Cell membrane</location>
        <topology evidence="7">Single-pass type II membrane protein</topology>
    </subcellularLocation>
</comment>
<keyword evidence="3" id="KW-1003">Cell membrane</keyword>
<keyword evidence="7" id="KW-0653">Protein transport</keyword>
<evidence type="ECO:0000313" key="9">
    <source>
        <dbReference type="Proteomes" id="UP000187464"/>
    </source>
</evidence>
<dbReference type="InterPro" id="IPR003400">
    <property type="entry name" value="ExbD"/>
</dbReference>
<dbReference type="PANTHER" id="PTHR30558">
    <property type="entry name" value="EXBD MEMBRANE COMPONENT OF PMF-DRIVEN MACROMOLECULE IMPORT SYSTEM"/>
    <property type="match status" value="1"/>
</dbReference>
<dbReference type="RefSeq" id="WP_076929361.1">
    <property type="nucleotide sequence ID" value="NZ_LT605205.1"/>
</dbReference>
<evidence type="ECO:0000256" key="6">
    <source>
        <dbReference type="ARBA" id="ARBA00023136"/>
    </source>
</evidence>
<proteinExistence type="inferred from homology"/>
<dbReference type="AlphaFoldDB" id="A0A1R3T8C2"/>
<organism evidence="8 9">
    <name type="scientific">Proteiniphilum saccharofermentans</name>
    <dbReference type="NCBI Taxonomy" id="1642647"/>
    <lineage>
        <taxon>Bacteria</taxon>
        <taxon>Pseudomonadati</taxon>
        <taxon>Bacteroidota</taxon>
        <taxon>Bacteroidia</taxon>
        <taxon>Bacteroidales</taxon>
        <taxon>Dysgonomonadaceae</taxon>
        <taxon>Proteiniphilum</taxon>
    </lineage>
</organism>
<evidence type="ECO:0000256" key="1">
    <source>
        <dbReference type="ARBA" id="ARBA00004162"/>
    </source>
</evidence>
<protein>
    <recommendedName>
        <fullName evidence="10">Biopolymer transport protein ExbD/TolR</fullName>
    </recommendedName>
</protein>
<evidence type="ECO:0000256" key="4">
    <source>
        <dbReference type="ARBA" id="ARBA00022692"/>
    </source>
</evidence>
<dbReference type="Pfam" id="PF02472">
    <property type="entry name" value="ExbD"/>
    <property type="match status" value="1"/>
</dbReference>
<dbReference type="KEGG" id="psac:PSM36_1009"/>
<keyword evidence="9" id="KW-1185">Reference proteome</keyword>